<evidence type="ECO:0000313" key="1">
    <source>
        <dbReference type="EMBL" id="QEG09244.1"/>
    </source>
</evidence>
<gene>
    <name evidence="1" type="ORF">CPT_Pokken_021</name>
</gene>
<organism evidence="1 2">
    <name type="scientific">Stenotrophomonas phage Pokken</name>
    <dbReference type="NCBI Taxonomy" id="2596674"/>
    <lineage>
        <taxon>Viruses</taxon>
        <taxon>Duplodnaviria</taxon>
        <taxon>Heunggongvirae</taxon>
        <taxon>Uroviricota</taxon>
        <taxon>Caudoviricetes</taxon>
        <taxon>Schitoviridae</taxon>
        <taxon>Pokkenvirus</taxon>
        <taxon>Pokkenvirus pokken</taxon>
    </lineage>
</organism>
<sequence length="73" mass="7758">MCKKCVAAGTMGSALVVDDDNDMVALQISDGNIVTGVIIGPVNEETVKLIENYAKEVRNHLTLMSAKQPAVLN</sequence>
<name>A0A5B9N5L5_9CAUD</name>
<keyword evidence="2" id="KW-1185">Reference proteome</keyword>
<accession>A0A5B9N5L5</accession>
<dbReference type="EMBL" id="MN062186">
    <property type="protein sequence ID" value="QEG09244.1"/>
    <property type="molecule type" value="Genomic_DNA"/>
</dbReference>
<protein>
    <submittedName>
        <fullName evidence="1">Uncharacterized protein</fullName>
    </submittedName>
</protein>
<reference evidence="2" key="1">
    <citation type="submission" date="2019-06" db="EMBL/GenBank/DDBJ databases">
        <title>The complete genome of Stenotrophomonas phage Pokken.</title>
        <authorList>
            <person name="Hayden A."/>
            <person name="Martinez N."/>
            <person name="Moreland R."/>
            <person name="Liu M."/>
            <person name="Gonzalez C.F."/>
            <person name="Ramsey J."/>
        </authorList>
    </citation>
    <scope>NUCLEOTIDE SEQUENCE [LARGE SCALE GENOMIC DNA]</scope>
</reference>
<dbReference type="Proteomes" id="UP000324257">
    <property type="component" value="Segment"/>
</dbReference>
<proteinExistence type="predicted"/>
<evidence type="ECO:0000313" key="2">
    <source>
        <dbReference type="Proteomes" id="UP000324257"/>
    </source>
</evidence>